<evidence type="ECO:0000256" key="7">
    <source>
        <dbReference type="PIRSR" id="PIRSR604254-1"/>
    </source>
</evidence>
<keyword evidence="6 8" id="KW-0472">Membrane</keyword>
<comment type="subcellular location">
    <subcellularLocation>
        <location evidence="1">Cell membrane</location>
        <topology evidence="1">Multi-pass membrane protein</topology>
    </subcellularLocation>
</comment>
<accession>A0A1E7Q5U5</accession>
<evidence type="ECO:0000256" key="6">
    <source>
        <dbReference type="ARBA" id="ARBA00023136"/>
    </source>
</evidence>
<evidence type="ECO:0000256" key="2">
    <source>
        <dbReference type="ARBA" id="ARBA00008488"/>
    </source>
</evidence>
<feature type="transmembrane region" description="Helical" evidence="8">
    <location>
        <begin position="106"/>
        <end position="125"/>
    </location>
</feature>
<feature type="transmembrane region" description="Helical" evidence="8">
    <location>
        <begin position="137"/>
        <end position="155"/>
    </location>
</feature>
<keyword evidence="7" id="KW-0479">Metal-binding</keyword>
<keyword evidence="7" id="KW-0862">Zinc</keyword>
<dbReference type="Pfam" id="PF03006">
    <property type="entry name" value="HlyIII"/>
    <property type="match status" value="1"/>
</dbReference>
<dbReference type="GO" id="GO:0046872">
    <property type="term" value="F:metal ion binding"/>
    <property type="evidence" value="ECO:0007669"/>
    <property type="project" value="UniProtKB-KW"/>
</dbReference>
<dbReference type="STRING" id="1628148.BI198_07820"/>
<feature type="transmembrane region" description="Helical" evidence="8">
    <location>
        <begin position="81"/>
        <end position="100"/>
    </location>
</feature>
<dbReference type="InterPro" id="IPR005744">
    <property type="entry name" value="Hy-lIII"/>
</dbReference>
<evidence type="ECO:0000256" key="8">
    <source>
        <dbReference type="SAM" id="Phobius"/>
    </source>
</evidence>
<feature type="binding site" evidence="7">
    <location>
        <position position="189"/>
    </location>
    <ligand>
        <name>Zn(2+)</name>
        <dbReference type="ChEBI" id="CHEBI:29105"/>
    </ligand>
</feature>
<evidence type="ECO:0000313" key="10">
    <source>
        <dbReference type="Proteomes" id="UP000242258"/>
    </source>
</evidence>
<dbReference type="NCBIfam" id="TIGR01065">
    <property type="entry name" value="hlyIII"/>
    <property type="match status" value="1"/>
</dbReference>
<comment type="similarity">
    <text evidence="2">Belongs to the UPF0073 (Hly-III) family.</text>
</comment>
<evidence type="ECO:0000313" key="9">
    <source>
        <dbReference type="EMBL" id="OEY69481.1"/>
    </source>
</evidence>
<proteinExistence type="inferred from homology"/>
<dbReference type="AlphaFoldDB" id="A0A1E7Q5U5"/>
<evidence type="ECO:0000256" key="5">
    <source>
        <dbReference type="ARBA" id="ARBA00022989"/>
    </source>
</evidence>
<reference evidence="10" key="1">
    <citation type="submission" date="2016-09" db="EMBL/GenBank/DDBJ databases">
        <authorList>
            <person name="Wan X."/>
            <person name="Hou S."/>
        </authorList>
    </citation>
    <scope>NUCLEOTIDE SEQUENCE [LARGE SCALE GENOMIC DNA]</scope>
    <source>
        <strain evidence="10">KH87</strain>
    </source>
</reference>
<dbReference type="OrthoDB" id="9813689at2"/>
<dbReference type="Proteomes" id="UP000242258">
    <property type="component" value="Unassembled WGS sequence"/>
</dbReference>
<feature type="binding site" evidence="7">
    <location>
        <position position="67"/>
    </location>
    <ligand>
        <name>Zn(2+)</name>
        <dbReference type="ChEBI" id="CHEBI:29105"/>
    </ligand>
</feature>
<keyword evidence="10" id="KW-1185">Reference proteome</keyword>
<keyword evidence="4 8" id="KW-0812">Transmembrane</keyword>
<dbReference type="PANTHER" id="PTHR20855">
    <property type="entry name" value="ADIPOR/PROGESTIN RECEPTOR-RELATED"/>
    <property type="match status" value="1"/>
</dbReference>
<feature type="transmembrane region" description="Helical" evidence="8">
    <location>
        <begin position="12"/>
        <end position="37"/>
    </location>
</feature>
<comment type="caution">
    <text evidence="9">The sequence shown here is derived from an EMBL/GenBank/DDBJ whole genome shotgun (WGS) entry which is preliminary data.</text>
</comment>
<dbReference type="RefSeq" id="WP_070049051.1">
    <property type="nucleotide sequence ID" value="NZ_CBCSDO010000005.1"/>
</dbReference>
<keyword evidence="5 8" id="KW-1133">Transmembrane helix</keyword>
<protein>
    <submittedName>
        <fullName evidence="9">Hemolysin III</fullName>
    </submittedName>
</protein>
<evidence type="ECO:0000256" key="1">
    <source>
        <dbReference type="ARBA" id="ARBA00004651"/>
    </source>
</evidence>
<feature type="transmembrane region" description="Helical" evidence="8">
    <location>
        <begin position="43"/>
        <end position="60"/>
    </location>
</feature>
<feature type="transmembrane region" description="Helical" evidence="8">
    <location>
        <begin position="161"/>
        <end position="182"/>
    </location>
</feature>
<evidence type="ECO:0000256" key="3">
    <source>
        <dbReference type="ARBA" id="ARBA00022475"/>
    </source>
</evidence>
<feature type="transmembrane region" description="Helical" evidence="8">
    <location>
        <begin position="189"/>
        <end position="211"/>
    </location>
</feature>
<organism evidence="9 10">
    <name type="scientific">Rheinheimera salexigens</name>
    <dbReference type="NCBI Taxonomy" id="1628148"/>
    <lineage>
        <taxon>Bacteria</taxon>
        <taxon>Pseudomonadati</taxon>
        <taxon>Pseudomonadota</taxon>
        <taxon>Gammaproteobacteria</taxon>
        <taxon>Chromatiales</taxon>
        <taxon>Chromatiaceae</taxon>
        <taxon>Rheinheimera</taxon>
    </lineage>
</organism>
<dbReference type="GO" id="GO:0140911">
    <property type="term" value="F:pore-forming activity"/>
    <property type="evidence" value="ECO:0007669"/>
    <property type="project" value="InterPro"/>
</dbReference>
<dbReference type="PANTHER" id="PTHR20855:SF3">
    <property type="entry name" value="LD03007P"/>
    <property type="match status" value="1"/>
</dbReference>
<feature type="binding site" evidence="7">
    <location>
        <position position="193"/>
    </location>
    <ligand>
        <name>Zn(2+)</name>
        <dbReference type="ChEBI" id="CHEBI:29105"/>
    </ligand>
</feature>
<name>A0A1E7Q5U5_9GAMM</name>
<dbReference type="EMBL" id="MKEK01000001">
    <property type="protein sequence ID" value="OEY69481.1"/>
    <property type="molecule type" value="Genomic_DNA"/>
</dbReference>
<keyword evidence="3" id="KW-1003">Cell membrane</keyword>
<dbReference type="InterPro" id="IPR004254">
    <property type="entry name" value="AdipoR/HlyIII-related"/>
</dbReference>
<sequence>MSTPTAYSATEELFHTISHAIGVVLSLAALVFMLKLTNAQQDITYFISSIIYGCSLILMYSSSTLYHATKNIALKNKLRQLDHAAIFVLIAGTYTPFTLISLHHDWGLVLFCIIWAIALLGVIIELGSGLKFKKLSLALYLGMGWLVIFAIKPMLDNVAVPGLWLLLAGGLSYSFGVIFYAAKSMYMHHVIWHLFVLAGSIFHFAAIYCYVL</sequence>
<dbReference type="GO" id="GO:0005886">
    <property type="term" value="C:plasma membrane"/>
    <property type="evidence" value="ECO:0007669"/>
    <property type="project" value="UniProtKB-SubCell"/>
</dbReference>
<gene>
    <name evidence="9" type="ORF">BI198_07820</name>
</gene>
<evidence type="ECO:0000256" key="4">
    <source>
        <dbReference type="ARBA" id="ARBA00022692"/>
    </source>
</evidence>